<evidence type="ECO:0000313" key="8">
    <source>
        <dbReference type="Proteomes" id="UP000713596"/>
    </source>
</evidence>
<dbReference type="EMBL" id="JAHLFP010000046">
    <property type="protein sequence ID" value="MBU3806336.1"/>
    <property type="molecule type" value="Genomic_DNA"/>
</dbReference>
<comment type="caution">
    <text evidence="7">The sequence shown here is derived from an EMBL/GenBank/DDBJ whole genome shotgun (WGS) entry which is preliminary data.</text>
</comment>
<feature type="transmembrane region" description="Helical" evidence="6">
    <location>
        <begin position="82"/>
        <end position="100"/>
    </location>
</feature>
<accession>A0A948WSL5</accession>
<reference evidence="7" key="2">
    <citation type="submission" date="2021-04" db="EMBL/GenBank/DDBJ databases">
        <authorList>
            <person name="Gilroy R."/>
        </authorList>
    </citation>
    <scope>NUCLEOTIDE SEQUENCE</scope>
    <source>
        <strain evidence="7">B5_2728</strain>
    </source>
</reference>
<organism evidence="7 8">
    <name type="scientific">Candidatus Allofournierella pullistercoris</name>
    <dbReference type="NCBI Taxonomy" id="2838597"/>
    <lineage>
        <taxon>Bacteria</taxon>
        <taxon>Bacillati</taxon>
        <taxon>Bacillota</taxon>
        <taxon>Clostridia</taxon>
        <taxon>Eubacteriales</taxon>
        <taxon>Oscillospiraceae</taxon>
        <taxon>Allofournierella</taxon>
    </lineage>
</organism>
<proteinExistence type="predicted"/>
<reference evidence="7" key="1">
    <citation type="journal article" date="2021" name="PeerJ">
        <title>Extensive microbial diversity within the chicken gut microbiome revealed by metagenomics and culture.</title>
        <authorList>
            <person name="Gilroy R."/>
            <person name="Ravi A."/>
            <person name="Getino M."/>
            <person name="Pursley I."/>
            <person name="Horton D.L."/>
            <person name="Alikhan N.F."/>
            <person name="Baker D."/>
            <person name="Gharbi K."/>
            <person name="Hall N."/>
            <person name="Watson M."/>
            <person name="Adriaenssens E.M."/>
            <person name="Foster-Nyarko E."/>
            <person name="Jarju S."/>
            <person name="Secka A."/>
            <person name="Antonio M."/>
            <person name="Oren A."/>
            <person name="Chaudhuri R.R."/>
            <person name="La Ragione R."/>
            <person name="Hildebrand F."/>
            <person name="Pallen M.J."/>
        </authorList>
    </citation>
    <scope>NUCLEOTIDE SEQUENCE</scope>
    <source>
        <strain evidence="7">B5_2728</strain>
    </source>
</reference>
<feature type="transmembrane region" description="Helical" evidence="6">
    <location>
        <begin position="283"/>
        <end position="306"/>
    </location>
</feature>
<comment type="subcellular location">
    <subcellularLocation>
        <location evidence="1">Cell membrane</location>
        <topology evidence="1">Multi-pass membrane protein</topology>
    </subcellularLocation>
</comment>
<gene>
    <name evidence="7" type="ORF">H9882_05530</name>
</gene>
<feature type="transmembrane region" description="Helical" evidence="6">
    <location>
        <begin position="353"/>
        <end position="374"/>
    </location>
</feature>
<feature type="transmembrane region" description="Helical" evidence="6">
    <location>
        <begin position="162"/>
        <end position="181"/>
    </location>
</feature>
<evidence type="ECO:0000313" key="7">
    <source>
        <dbReference type="EMBL" id="MBU3806336.1"/>
    </source>
</evidence>
<dbReference type="PANTHER" id="PTHR30250:SF11">
    <property type="entry name" value="O-ANTIGEN TRANSPORTER-RELATED"/>
    <property type="match status" value="1"/>
</dbReference>
<protein>
    <submittedName>
        <fullName evidence="7">Lipopolysaccharide biosynthesis protein</fullName>
    </submittedName>
</protein>
<dbReference type="AlphaFoldDB" id="A0A948WSL5"/>
<feature type="transmembrane region" description="Helical" evidence="6">
    <location>
        <begin position="380"/>
        <end position="399"/>
    </location>
</feature>
<evidence type="ECO:0000256" key="5">
    <source>
        <dbReference type="ARBA" id="ARBA00023136"/>
    </source>
</evidence>
<evidence type="ECO:0000256" key="2">
    <source>
        <dbReference type="ARBA" id="ARBA00022475"/>
    </source>
</evidence>
<dbReference type="Proteomes" id="UP000713596">
    <property type="component" value="Unassembled WGS sequence"/>
</dbReference>
<keyword evidence="5 6" id="KW-0472">Membrane</keyword>
<feature type="transmembrane region" description="Helical" evidence="6">
    <location>
        <begin position="12"/>
        <end position="33"/>
    </location>
</feature>
<evidence type="ECO:0000256" key="1">
    <source>
        <dbReference type="ARBA" id="ARBA00004651"/>
    </source>
</evidence>
<dbReference type="GO" id="GO:0005886">
    <property type="term" value="C:plasma membrane"/>
    <property type="evidence" value="ECO:0007669"/>
    <property type="project" value="UniProtKB-SubCell"/>
</dbReference>
<dbReference type="InterPro" id="IPR050833">
    <property type="entry name" value="Poly_Biosynth_Transport"/>
</dbReference>
<evidence type="ECO:0000256" key="3">
    <source>
        <dbReference type="ARBA" id="ARBA00022692"/>
    </source>
</evidence>
<feature type="transmembrane region" description="Helical" evidence="6">
    <location>
        <begin position="242"/>
        <end position="262"/>
    </location>
</feature>
<feature type="transmembrane region" description="Helical" evidence="6">
    <location>
        <begin position="326"/>
        <end position="346"/>
    </location>
</feature>
<feature type="transmembrane region" description="Helical" evidence="6">
    <location>
        <begin position="136"/>
        <end position="156"/>
    </location>
</feature>
<keyword evidence="4 6" id="KW-1133">Transmembrane helix</keyword>
<dbReference type="PANTHER" id="PTHR30250">
    <property type="entry name" value="PST FAMILY PREDICTED COLANIC ACID TRANSPORTER"/>
    <property type="match status" value="1"/>
</dbReference>
<keyword evidence="2" id="KW-1003">Cell membrane</keyword>
<evidence type="ECO:0000256" key="4">
    <source>
        <dbReference type="ARBA" id="ARBA00022989"/>
    </source>
</evidence>
<name>A0A948WSL5_9FIRM</name>
<evidence type="ECO:0000256" key="6">
    <source>
        <dbReference type="SAM" id="Phobius"/>
    </source>
</evidence>
<keyword evidence="3 6" id="KW-0812">Transmembrane</keyword>
<feature type="transmembrane region" description="Helical" evidence="6">
    <location>
        <begin position="39"/>
        <end position="62"/>
    </location>
</feature>
<sequence>MNQLQRNLVFNTVGSLLFYLCQASITLLVAALSGPVESGLLATAMTISNVCLSVASYGMRTFQVSDLEHKYTDNTYRKSRQLTLLIAMVICVAFAAINNYSQSQRWVILWYTLFRLVESWSDVWHGFLQRKERMDLVGISFAVRGLLTVGTVTAGLLLSHNLVSTLMVLALLNLAYVALVDRPLSARHADLSKREGGSVPQLLLECMPLAVYAALNTSIPSVPRYFCERILGTQAMGYFNNIFLPVMILQVAMVYLFVPFITTFARLWMTRDKPGFVKGIKRLSVALVAVWACGAVGVMLLGRWGLSFLYPATPELLEYTPLLQPLVLATVLTILATVLCHLLTIARAMGALIVANVIGLAGAFAASIPLISGFGLYGTAYATIAGIGVQCIALCFFLYRACKLQFSA</sequence>